<dbReference type="PANTHER" id="PTHR13159">
    <property type="entry name" value="RADIAL SPOKEHEAD-RELATED"/>
    <property type="match status" value="1"/>
</dbReference>
<feature type="region of interest" description="Disordered" evidence="6">
    <location>
        <begin position="548"/>
        <end position="570"/>
    </location>
</feature>
<feature type="compositionally biased region" description="Acidic residues" evidence="6">
    <location>
        <begin position="343"/>
        <end position="360"/>
    </location>
</feature>
<dbReference type="CDD" id="cd22963">
    <property type="entry name" value="DD_CrRSP4-like"/>
    <property type="match status" value="1"/>
</dbReference>
<evidence type="ECO:0000256" key="1">
    <source>
        <dbReference type="ARBA" id="ARBA00004430"/>
    </source>
</evidence>
<evidence type="ECO:0000256" key="4">
    <source>
        <dbReference type="ARBA" id="ARBA00023212"/>
    </source>
</evidence>
<protein>
    <submittedName>
        <fullName evidence="7">Uncharacterized protein</fullName>
    </submittedName>
</protein>
<evidence type="ECO:0000256" key="5">
    <source>
        <dbReference type="ARBA" id="ARBA00023273"/>
    </source>
</evidence>
<reference evidence="7 8" key="1">
    <citation type="journal article" date="2018" name="Elife">
        <title>Firefly genomes illuminate parallel origins of bioluminescence in beetles.</title>
        <authorList>
            <person name="Fallon T.R."/>
            <person name="Lower S.E."/>
            <person name="Chang C.H."/>
            <person name="Bessho-Uehara M."/>
            <person name="Martin G.J."/>
            <person name="Bewick A.J."/>
            <person name="Behringer M."/>
            <person name="Debat H.J."/>
            <person name="Wong I."/>
            <person name="Day J.C."/>
            <person name="Suvorov A."/>
            <person name="Silva C.J."/>
            <person name="Stanger-Hall K.F."/>
            <person name="Hall D.W."/>
            <person name="Schmitz R.J."/>
            <person name="Nelson D.R."/>
            <person name="Lewis S.M."/>
            <person name="Shigenobu S."/>
            <person name="Bybee S.M."/>
            <person name="Larracuente A.M."/>
            <person name="Oba Y."/>
            <person name="Weng J.K."/>
        </authorList>
    </citation>
    <scope>NUCLEOTIDE SEQUENCE [LARGE SCALE GENOMIC DNA]</scope>
    <source>
        <strain evidence="7">1611_PpyrPB1</strain>
        <tissue evidence="7">Whole body</tissue>
    </source>
</reference>
<dbReference type="OrthoDB" id="272202at2759"/>
<dbReference type="GO" id="GO:0001534">
    <property type="term" value="C:radial spoke"/>
    <property type="evidence" value="ECO:0007669"/>
    <property type="project" value="InterPro"/>
</dbReference>
<name>A0A5N4B2M0_PHOPY</name>
<keyword evidence="5" id="KW-0966">Cell projection</keyword>
<comment type="caution">
    <text evidence="7">The sequence shown here is derived from an EMBL/GenBank/DDBJ whole genome shotgun (WGS) entry which is preliminary data.</text>
</comment>
<keyword evidence="3" id="KW-0969">Cilium</keyword>
<feature type="compositionally biased region" description="Low complexity" evidence="6">
    <location>
        <begin position="205"/>
        <end position="221"/>
    </location>
</feature>
<feature type="region of interest" description="Disordered" evidence="6">
    <location>
        <begin position="406"/>
        <end position="449"/>
    </location>
</feature>
<comment type="subcellular location">
    <subcellularLocation>
        <location evidence="1">Cytoplasm</location>
        <location evidence="1">Cytoskeleton</location>
        <location evidence="1">Cilium axoneme</location>
    </subcellularLocation>
</comment>
<dbReference type="EMBL" id="VVIM01000001">
    <property type="protein sequence ID" value="KAB0803861.1"/>
    <property type="molecule type" value="Genomic_DNA"/>
</dbReference>
<dbReference type="AlphaFoldDB" id="A0A5N4B2M0"/>
<evidence type="ECO:0000313" key="8">
    <source>
        <dbReference type="Proteomes" id="UP000327044"/>
    </source>
</evidence>
<evidence type="ECO:0000256" key="6">
    <source>
        <dbReference type="SAM" id="MobiDB-lite"/>
    </source>
</evidence>
<dbReference type="FunCoup" id="A0A5N4B2M0">
    <property type="interactions" value="43"/>
</dbReference>
<dbReference type="GO" id="GO:0035082">
    <property type="term" value="P:axoneme assembly"/>
    <property type="evidence" value="ECO:0007669"/>
    <property type="project" value="TreeGrafter"/>
</dbReference>
<dbReference type="InParanoid" id="A0A5N4B2M0"/>
<gene>
    <name evidence="7" type="ORF">PPYR_00831</name>
</gene>
<feature type="compositionally biased region" description="Acidic residues" evidence="6">
    <location>
        <begin position="414"/>
        <end position="426"/>
    </location>
</feature>
<sequence>MICDYDDEPQDDDSSSTKLPDAEKEIIAAKLFMQQCSTLTGDNLYDHLSEVLNKILSERPENVIDFFEEYSRKVKEKRFKPKNDHLEDMFVPPIQYATACKIIPLLKEPHDLDTEEQMLADMTRNDMLQLSYFFEQSGLGLPKSDMFALVLSMRKLIKTEPVASIRFWGKVLGLYKNYFVLEADLKEEECIRRNELLAELETEQLTETGAGGDTTATSLENLENEEEGESKGRKLPPIPKAVFKPLPEPPQEPSGVGANKKVYYVCNEIGDEWVQLPDVTPRQIRVARQIRKSFTGWLNQDIVTYPDFPGKERNYLRAQIARISAGTQISPLGFYTFKQGGGEGEEEEEEEEEAEGEETEGGGMKTSCLENRRYESPPLGDLLDSSMSFWVHHILYILPQGRTSWWNPSPKPEADEEEAVEEEEAEEKPVIPGPEPEIGPPLLTPLSEDASLDAMPPWSVRISSNVLPEYALVIVRSNLWPGAYCFTTQGKIFQNVYIGFGHKHVAQNFTPLPLPFVEQDYPMGPEIMEMTDPTGAEEEQWRIDHLPKLPLDAEGEEEGEVEEEEIEEDD</sequence>
<dbReference type="GO" id="GO:0060294">
    <property type="term" value="P:cilium movement involved in cell motility"/>
    <property type="evidence" value="ECO:0007669"/>
    <property type="project" value="InterPro"/>
</dbReference>
<evidence type="ECO:0000313" key="7">
    <source>
        <dbReference type="EMBL" id="KAB0803861.1"/>
    </source>
</evidence>
<feature type="compositionally biased region" description="Acidic residues" evidence="6">
    <location>
        <begin position="553"/>
        <end position="570"/>
    </location>
</feature>
<keyword evidence="8" id="KW-1185">Reference proteome</keyword>
<keyword evidence="4" id="KW-0206">Cytoskeleton</keyword>
<accession>A0A5N4B2M0</accession>
<feature type="compositionally biased region" description="Pro residues" evidence="6">
    <location>
        <begin position="431"/>
        <end position="443"/>
    </location>
</feature>
<dbReference type="Proteomes" id="UP000327044">
    <property type="component" value="Unassembled WGS sequence"/>
</dbReference>
<dbReference type="PANTHER" id="PTHR13159:SF0">
    <property type="entry name" value="RADIAL SPOKE HEAD 6 HOMOLOG A"/>
    <property type="match status" value="1"/>
</dbReference>
<dbReference type="Pfam" id="PF04712">
    <property type="entry name" value="Radial_spoke"/>
    <property type="match status" value="1"/>
</dbReference>
<feature type="region of interest" description="Disordered" evidence="6">
    <location>
        <begin position="202"/>
        <end position="255"/>
    </location>
</feature>
<proteinExistence type="predicted"/>
<evidence type="ECO:0000256" key="2">
    <source>
        <dbReference type="ARBA" id="ARBA00022490"/>
    </source>
</evidence>
<keyword evidence="2" id="KW-0963">Cytoplasm</keyword>
<organism evidence="7 8">
    <name type="scientific">Photinus pyralis</name>
    <name type="common">Common eastern firefly</name>
    <name type="synonym">Lampyris pyralis</name>
    <dbReference type="NCBI Taxonomy" id="7054"/>
    <lineage>
        <taxon>Eukaryota</taxon>
        <taxon>Metazoa</taxon>
        <taxon>Ecdysozoa</taxon>
        <taxon>Arthropoda</taxon>
        <taxon>Hexapoda</taxon>
        <taxon>Insecta</taxon>
        <taxon>Pterygota</taxon>
        <taxon>Neoptera</taxon>
        <taxon>Endopterygota</taxon>
        <taxon>Coleoptera</taxon>
        <taxon>Polyphaga</taxon>
        <taxon>Elateriformia</taxon>
        <taxon>Elateroidea</taxon>
        <taxon>Lampyridae</taxon>
        <taxon>Lampyrinae</taxon>
        <taxon>Photinus</taxon>
    </lineage>
</organism>
<evidence type="ECO:0000256" key="3">
    <source>
        <dbReference type="ARBA" id="ARBA00023069"/>
    </source>
</evidence>
<feature type="region of interest" description="Disordered" evidence="6">
    <location>
        <begin position="338"/>
        <end position="372"/>
    </location>
</feature>
<dbReference type="InterPro" id="IPR006802">
    <property type="entry name" value="Radial_spoke"/>
</dbReference>